<gene>
    <name evidence="1" type="ORF">ColSpa_08919</name>
</gene>
<dbReference type="AlphaFoldDB" id="A0AA37URU8"/>
<dbReference type="GeneID" id="73329721"/>
<proteinExistence type="predicted"/>
<comment type="caution">
    <text evidence="1">The sequence shown here is derived from an EMBL/GenBank/DDBJ whole genome shotgun (WGS) entry which is preliminary data.</text>
</comment>
<accession>A0AA37URU8</accession>
<evidence type="ECO:0000313" key="1">
    <source>
        <dbReference type="EMBL" id="GKT48738.1"/>
    </source>
</evidence>
<protein>
    <submittedName>
        <fullName evidence="1">Uncharacterized protein</fullName>
    </submittedName>
</protein>
<organism evidence="1 2">
    <name type="scientific">Colletotrichum spaethianum</name>
    <dbReference type="NCBI Taxonomy" id="700344"/>
    <lineage>
        <taxon>Eukaryota</taxon>
        <taxon>Fungi</taxon>
        <taxon>Dikarya</taxon>
        <taxon>Ascomycota</taxon>
        <taxon>Pezizomycotina</taxon>
        <taxon>Sordariomycetes</taxon>
        <taxon>Hypocreomycetidae</taxon>
        <taxon>Glomerellales</taxon>
        <taxon>Glomerellaceae</taxon>
        <taxon>Colletotrichum</taxon>
        <taxon>Colletotrichum spaethianum species complex</taxon>
    </lineage>
</organism>
<dbReference type="RefSeq" id="XP_049131088.1">
    <property type="nucleotide sequence ID" value="XM_049275131.1"/>
</dbReference>
<evidence type="ECO:0000313" key="2">
    <source>
        <dbReference type="Proteomes" id="UP001055115"/>
    </source>
</evidence>
<sequence length="85" mass="9162">MKRKEGGWKKEDEESRWKIRRGLGDDVLRYVYDKWGVRLPNILGAAIAQAEKPATASSTANAAQIPNRDLIGTAASASPPGGVQA</sequence>
<dbReference type="EMBL" id="BQXU01000025">
    <property type="protein sequence ID" value="GKT48738.1"/>
    <property type="molecule type" value="Genomic_DNA"/>
</dbReference>
<name>A0AA37URU8_9PEZI</name>
<keyword evidence="2" id="KW-1185">Reference proteome</keyword>
<dbReference type="Proteomes" id="UP001055115">
    <property type="component" value="Unassembled WGS sequence"/>
</dbReference>
<reference evidence="1 2" key="1">
    <citation type="submission" date="2022-03" db="EMBL/GenBank/DDBJ databases">
        <title>Genome data of Colletotrichum spp.</title>
        <authorList>
            <person name="Utami Y.D."/>
            <person name="Hiruma K."/>
        </authorList>
    </citation>
    <scope>NUCLEOTIDE SEQUENCE [LARGE SCALE GENOMIC DNA]</scope>
    <source>
        <strain evidence="1 2">MAFF 239500</strain>
    </source>
</reference>